<dbReference type="SUPFAM" id="SSF56784">
    <property type="entry name" value="HAD-like"/>
    <property type="match status" value="1"/>
</dbReference>
<dbReference type="InterPro" id="IPR036412">
    <property type="entry name" value="HAD-like_sf"/>
</dbReference>
<gene>
    <name evidence="1" type="ORF">A7E75_04310</name>
</gene>
<dbReference type="Pfam" id="PF13419">
    <property type="entry name" value="HAD_2"/>
    <property type="match status" value="1"/>
</dbReference>
<sequence>MIHNVLFDLDGTLTDPKEGITRCIQFSLTRLGRKAPAADALLWCIGPPLRNSFARLLESDDAELLDLALNHYRERYTEIGIYENHVYPGIVPALRKIRESGRRLLLATSKPTIFATRVLDHFDLTQFFDGIHGSEIDGRLCEKTDLVAHIIRTWNLAPSLTLIVGDRVHDVIGGKSNGIMTALVTYGYGTRREIEAANSDYIFESPSELVFIRKRPFSAMAASIRRLACAAYRCTPPRSPLISLPQRKIARFPYENHDVSIRRFRMDKS</sequence>
<dbReference type="PANTHER" id="PTHR43434:SF20">
    <property type="entry name" value="5'-NUCLEOTIDASE"/>
    <property type="match status" value="1"/>
</dbReference>
<dbReference type="InterPro" id="IPR023214">
    <property type="entry name" value="HAD_sf"/>
</dbReference>
<dbReference type="AlphaFoldDB" id="A0A1L3GEG4"/>
<dbReference type="PANTHER" id="PTHR43434">
    <property type="entry name" value="PHOSPHOGLYCOLATE PHOSPHATASE"/>
    <property type="match status" value="1"/>
</dbReference>
<evidence type="ECO:0008006" key="3">
    <source>
        <dbReference type="Google" id="ProtNLM"/>
    </source>
</evidence>
<keyword evidence="2" id="KW-1185">Reference proteome</keyword>
<reference evidence="1 2" key="1">
    <citation type="journal article" date="2017" name="Genome Announc.">
        <title>Complete Genome Sequences of Two Acetylene-Fermenting Pelobacter acetylenicus Strains.</title>
        <authorList>
            <person name="Sutton J.M."/>
            <person name="Baesman S.M."/>
            <person name="Fierst J.L."/>
            <person name="Poret-Peterson A.T."/>
            <person name="Oremland R.S."/>
            <person name="Dunlap D.S."/>
            <person name="Akob D.M."/>
        </authorList>
    </citation>
    <scope>NUCLEOTIDE SEQUENCE [LARGE SCALE GENOMIC DNA]</scope>
    <source>
        <strain evidence="1 2">DSM 3247</strain>
    </source>
</reference>
<dbReference type="RefSeq" id="WP_072286182.1">
    <property type="nucleotide sequence ID" value="NZ_CP015455.1"/>
</dbReference>
<dbReference type="InterPro" id="IPR023198">
    <property type="entry name" value="PGP-like_dom2"/>
</dbReference>
<dbReference type="Gene3D" id="3.40.50.1000">
    <property type="entry name" value="HAD superfamily/HAD-like"/>
    <property type="match status" value="1"/>
</dbReference>
<dbReference type="Proteomes" id="UP000182264">
    <property type="component" value="Chromosome"/>
</dbReference>
<dbReference type="SFLD" id="SFLDS00003">
    <property type="entry name" value="Haloacid_Dehalogenase"/>
    <property type="match status" value="1"/>
</dbReference>
<dbReference type="OrthoDB" id="9793014at2"/>
<protein>
    <recommendedName>
        <fullName evidence="3">HAD family hydrolase</fullName>
    </recommendedName>
</protein>
<proteinExistence type="predicted"/>
<dbReference type="InterPro" id="IPR050155">
    <property type="entry name" value="HAD-like_hydrolase_sf"/>
</dbReference>
<dbReference type="EMBL" id="CP015518">
    <property type="protein sequence ID" value="APG24342.1"/>
    <property type="molecule type" value="Genomic_DNA"/>
</dbReference>
<evidence type="ECO:0000313" key="2">
    <source>
        <dbReference type="Proteomes" id="UP000182264"/>
    </source>
</evidence>
<accession>A0A1L3GEG4</accession>
<dbReference type="Gene3D" id="1.10.150.240">
    <property type="entry name" value="Putative phosphatase, domain 2"/>
    <property type="match status" value="1"/>
</dbReference>
<name>A0A1L3GEG4_SYNAC</name>
<dbReference type="InterPro" id="IPR041492">
    <property type="entry name" value="HAD_2"/>
</dbReference>
<dbReference type="SFLD" id="SFLDG01129">
    <property type="entry name" value="C1.5:_HAD__Beta-PGM__Phosphata"/>
    <property type="match status" value="1"/>
</dbReference>
<evidence type="ECO:0000313" key="1">
    <source>
        <dbReference type="EMBL" id="APG24342.1"/>
    </source>
</evidence>
<dbReference type="GO" id="GO:0005829">
    <property type="term" value="C:cytosol"/>
    <property type="evidence" value="ECO:0007669"/>
    <property type="project" value="TreeGrafter"/>
</dbReference>
<organism evidence="1 2">
    <name type="scientific">Syntrophotalea acetylenica</name>
    <name type="common">Pelobacter acetylenicus</name>
    <dbReference type="NCBI Taxonomy" id="29542"/>
    <lineage>
        <taxon>Bacteria</taxon>
        <taxon>Pseudomonadati</taxon>
        <taxon>Thermodesulfobacteriota</taxon>
        <taxon>Desulfuromonadia</taxon>
        <taxon>Desulfuromonadales</taxon>
        <taxon>Syntrophotaleaceae</taxon>
        <taxon>Syntrophotalea</taxon>
    </lineage>
</organism>
<dbReference type="GO" id="GO:0004713">
    <property type="term" value="F:protein tyrosine kinase activity"/>
    <property type="evidence" value="ECO:0007669"/>
    <property type="project" value="TreeGrafter"/>
</dbReference>